<sequence>MSDFWDYFLDILDDAKAYAFERCTEKSASFTSMDLALEIDKMFYEQTGTVKQPGSPLIRSVPSCRLDLKSWGFSFKENGQRPYYEGHEKPGVIQDRKNFIQFFLDHKDQCYTVSDGVQPVWNLPLRKPYIALLLLVLVLALVVCDNARTHTAKSHSVYDFNKKIGGKCPVEAIEYIDTDGKKKVLQCFFAKGVNKGKSKGLAEIAKELKVKVPDGVKLANLRSLLSGHPAFKTKSKLEILGDKYGVTVLFCPRYHCELNPTEGLWASMKLYVRRHTDQTYPTMLRLIPESRKNFEDRKIYIKLIRRFWRAIKAYNDRQSY</sequence>
<name>A0A816B1N4_9BILA</name>
<evidence type="ECO:0000313" key="1">
    <source>
        <dbReference type="EMBL" id="CAF1601998.1"/>
    </source>
</evidence>
<dbReference type="AlphaFoldDB" id="A0A816B1N4"/>
<dbReference type="OrthoDB" id="10039611at2759"/>
<accession>A0A816B1N4</accession>
<feature type="non-terminal residue" evidence="1">
    <location>
        <position position="1"/>
    </location>
</feature>
<keyword evidence="3" id="KW-1185">Reference proteome</keyword>
<dbReference type="InterPro" id="IPR036397">
    <property type="entry name" value="RNaseH_sf"/>
</dbReference>
<comment type="caution">
    <text evidence="1">The sequence shown here is derived from an EMBL/GenBank/DDBJ whole genome shotgun (WGS) entry which is preliminary data.</text>
</comment>
<reference evidence="1" key="1">
    <citation type="submission" date="2021-02" db="EMBL/GenBank/DDBJ databases">
        <authorList>
            <person name="Nowell W R."/>
        </authorList>
    </citation>
    <scope>NUCLEOTIDE SEQUENCE</scope>
</reference>
<proteinExistence type="predicted"/>
<dbReference type="EMBL" id="CAJOBC010102392">
    <property type="protein sequence ID" value="CAF4479745.1"/>
    <property type="molecule type" value="Genomic_DNA"/>
</dbReference>
<dbReference type="GO" id="GO:0003676">
    <property type="term" value="F:nucleic acid binding"/>
    <property type="evidence" value="ECO:0007669"/>
    <property type="project" value="InterPro"/>
</dbReference>
<dbReference type="Proteomes" id="UP000681722">
    <property type="component" value="Unassembled WGS sequence"/>
</dbReference>
<dbReference type="EMBL" id="CAJNOQ010035947">
    <property type="protein sequence ID" value="CAF1601998.1"/>
    <property type="molecule type" value="Genomic_DNA"/>
</dbReference>
<organism evidence="1 3">
    <name type="scientific">Didymodactylos carnosus</name>
    <dbReference type="NCBI Taxonomy" id="1234261"/>
    <lineage>
        <taxon>Eukaryota</taxon>
        <taxon>Metazoa</taxon>
        <taxon>Spiralia</taxon>
        <taxon>Gnathifera</taxon>
        <taxon>Rotifera</taxon>
        <taxon>Eurotatoria</taxon>
        <taxon>Bdelloidea</taxon>
        <taxon>Philodinida</taxon>
        <taxon>Philodinidae</taxon>
        <taxon>Didymodactylos</taxon>
    </lineage>
</organism>
<dbReference type="Gene3D" id="3.30.420.10">
    <property type="entry name" value="Ribonuclease H-like superfamily/Ribonuclease H"/>
    <property type="match status" value="1"/>
</dbReference>
<dbReference type="Proteomes" id="UP000663829">
    <property type="component" value="Unassembled WGS sequence"/>
</dbReference>
<gene>
    <name evidence="1" type="ORF">GPM918_LOCUS42510</name>
    <name evidence="2" type="ORF">SRO942_LOCUS43761</name>
</gene>
<protein>
    <submittedName>
        <fullName evidence="1">Uncharacterized protein</fullName>
    </submittedName>
</protein>
<evidence type="ECO:0000313" key="3">
    <source>
        <dbReference type="Proteomes" id="UP000663829"/>
    </source>
</evidence>
<evidence type="ECO:0000313" key="2">
    <source>
        <dbReference type="EMBL" id="CAF4479745.1"/>
    </source>
</evidence>